<keyword evidence="3" id="KW-0863">Zinc-finger</keyword>
<dbReference type="InterPro" id="IPR003871">
    <property type="entry name" value="RFA1B/D_OB_1st"/>
</dbReference>
<evidence type="ECO:0000259" key="6">
    <source>
        <dbReference type="Pfam" id="PF02721"/>
    </source>
</evidence>
<dbReference type="Proteomes" id="UP000464620">
    <property type="component" value="Chromosome B09"/>
</dbReference>
<evidence type="ECO:0000256" key="4">
    <source>
        <dbReference type="ARBA" id="ARBA00022833"/>
    </source>
</evidence>
<protein>
    <submittedName>
        <fullName evidence="8">Replication factor-A carboxy-terminal domain protein</fullName>
    </submittedName>
</protein>
<reference evidence="8 9" key="1">
    <citation type="submission" date="2020-01" db="EMBL/GenBank/DDBJ databases">
        <title>Genome sequence of Arachis hypogaea, cultivar Shitouqi.</title>
        <authorList>
            <person name="Zhuang W."/>
            <person name="Chen H."/>
            <person name="Varshney R."/>
            <person name="Wang D."/>
            <person name="Ming R."/>
        </authorList>
    </citation>
    <scope>NUCLEOTIDE SEQUENCE [LARGE SCALE GENOMIC DNA]</scope>
    <source>
        <tissue evidence="8">Young leaf</tissue>
    </source>
</reference>
<dbReference type="Pfam" id="PF02721">
    <property type="entry name" value="DUF223"/>
    <property type="match status" value="1"/>
</dbReference>
<evidence type="ECO:0000256" key="1">
    <source>
        <dbReference type="ARBA" id="ARBA00005690"/>
    </source>
</evidence>
<dbReference type="Pfam" id="PF08646">
    <property type="entry name" value="Rep_fac-A_C"/>
    <property type="match status" value="1"/>
</dbReference>
<evidence type="ECO:0000259" key="7">
    <source>
        <dbReference type="Pfam" id="PF08646"/>
    </source>
</evidence>
<sequence>MWKVPSYEKSYSQPSMELVVLDKEGSRIHCFIRSVHYRLFEPILEEGKMFVLANFTMDSNTQKYRPTKHSMRIIFKRDTLVSSADDIAISIESFDFVATKEILSSVRDDLFLIGMLFDVLIVPPTSSLLDANKANEFIIVLQFAKMKFYNGVMTITNTNYTTRLMVNANLEVVKKFCQKLIGLGTKHSTTIDVIGWVVRYSPSEDFVSLTPYALIYQIKQTVEKSTYVTCGTVIDIDRDHAWWYKACRQCTQGLEALTDQFYCAKCDVYSTIFVARFCIQVRVVDESDTATFVLFENSASKFLGLTAADIRTSMLAKGYGRDHFPEQLNALVGKTLLFKLTRHDSLNKFQACVITVSRICSDPEIIASLALEKNIQLHSLTCWFHHPLPSTKTASVSELGTDHVVTQTPVKRLCIRSDDDISYRASLSASKSLLPAFEKCIPGNATDPVAEDM</sequence>
<dbReference type="InterPro" id="IPR013955">
    <property type="entry name" value="Rep_factor-A_C"/>
</dbReference>
<keyword evidence="2" id="KW-0479">Metal-binding</keyword>
<name>A0A6B9V8U9_ARAHY</name>
<dbReference type="AlphaFoldDB" id="A0A6B9V8U9"/>
<dbReference type="SUPFAM" id="SSF50249">
    <property type="entry name" value="Nucleic acid-binding proteins"/>
    <property type="match status" value="2"/>
</dbReference>
<dbReference type="InterPro" id="IPR047192">
    <property type="entry name" value="Euk_RPA1_DBD_C"/>
</dbReference>
<organism evidence="8 9">
    <name type="scientific">Arachis hypogaea</name>
    <name type="common">Peanut</name>
    <dbReference type="NCBI Taxonomy" id="3818"/>
    <lineage>
        <taxon>Eukaryota</taxon>
        <taxon>Viridiplantae</taxon>
        <taxon>Streptophyta</taxon>
        <taxon>Embryophyta</taxon>
        <taxon>Tracheophyta</taxon>
        <taxon>Spermatophyta</taxon>
        <taxon>Magnoliopsida</taxon>
        <taxon>eudicotyledons</taxon>
        <taxon>Gunneridae</taxon>
        <taxon>Pentapetalae</taxon>
        <taxon>rosids</taxon>
        <taxon>fabids</taxon>
        <taxon>Fabales</taxon>
        <taxon>Fabaceae</taxon>
        <taxon>Papilionoideae</taxon>
        <taxon>50 kb inversion clade</taxon>
        <taxon>dalbergioids sensu lato</taxon>
        <taxon>Dalbergieae</taxon>
        <taxon>Pterocarpus clade</taxon>
        <taxon>Arachis</taxon>
    </lineage>
</organism>
<dbReference type="PANTHER" id="PTHR47165">
    <property type="entry name" value="OS03G0429900 PROTEIN"/>
    <property type="match status" value="1"/>
</dbReference>
<dbReference type="EMBL" id="CP031001">
    <property type="protein sequence ID" value="QHN77334.1"/>
    <property type="molecule type" value="Genomic_DNA"/>
</dbReference>
<gene>
    <name evidence="8" type="ORF">DS421_19g651740</name>
</gene>
<dbReference type="PANTHER" id="PTHR47165:SF4">
    <property type="entry name" value="OS03G0429900 PROTEIN"/>
    <property type="match status" value="1"/>
</dbReference>
<dbReference type="InterPro" id="IPR012340">
    <property type="entry name" value="NA-bd_OB-fold"/>
</dbReference>
<comment type="similarity">
    <text evidence="1">Belongs to the replication factor A protein 1 family.</text>
</comment>
<evidence type="ECO:0000256" key="3">
    <source>
        <dbReference type="ARBA" id="ARBA00022771"/>
    </source>
</evidence>
<keyword evidence="4" id="KW-0862">Zinc</keyword>
<evidence type="ECO:0000313" key="9">
    <source>
        <dbReference type="Proteomes" id="UP000464620"/>
    </source>
</evidence>
<dbReference type="GO" id="GO:0003677">
    <property type="term" value="F:DNA binding"/>
    <property type="evidence" value="ECO:0007669"/>
    <property type="project" value="UniProtKB-KW"/>
</dbReference>
<feature type="domain" description="Replication protein A 70 kDa DNA-binding subunit B/D first OB fold" evidence="6">
    <location>
        <begin position="12"/>
        <end position="83"/>
    </location>
</feature>
<feature type="domain" description="Replication factor A C-terminal" evidence="7">
    <location>
        <begin position="230"/>
        <end position="345"/>
    </location>
</feature>
<dbReference type="CDD" id="cd04480">
    <property type="entry name" value="RPA1_DBD_A_like"/>
    <property type="match status" value="1"/>
</dbReference>
<proteinExistence type="inferred from homology"/>
<dbReference type="Gene3D" id="2.40.50.140">
    <property type="entry name" value="Nucleic acid-binding proteins"/>
    <property type="match status" value="2"/>
</dbReference>
<dbReference type="CDD" id="cd04476">
    <property type="entry name" value="RPA1_DBD_C"/>
    <property type="match status" value="1"/>
</dbReference>
<keyword evidence="5" id="KW-0238">DNA-binding</keyword>
<evidence type="ECO:0000313" key="8">
    <source>
        <dbReference type="EMBL" id="QHN77334.1"/>
    </source>
</evidence>
<accession>A0A6B9V8U9</accession>
<dbReference type="GO" id="GO:0008270">
    <property type="term" value="F:zinc ion binding"/>
    <property type="evidence" value="ECO:0007669"/>
    <property type="project" value="UniProtKB-KW"/>
</dbReference>
<evidence type="ECO:0000256" key="2">
    <source>
        <dbReference type="ARBA" id="ARBA00022723"/>
    </source>
</evidence>
<evidence type="ECO:0000256" key="5">
    <source>
        <dbReference type="ARBA" id="ARBA00023125"/>
    </source>
</evidence>